<feature type="domain" description="Reverse transcriptase Ty1/copia-type" evidence="2">
    <location>
        <begin position="550"/>
        <end position="611"/>
    </location>
</feature>
<organism evidence="5">
    <name type="scientific">Tanacetum cinerariifolium</name>
    <name type="common">Dalmatian daisy</name>
    <name type="synonym">Chrysanthemum cinerariifolium</name>
    <dbReference type="NCBI Taxonomy" id="118510"/>
    <lineage>
        <taxon>Eukaryota</taxon>
        <taxon>Viridiplantae</taxon>
        <taxon>Streptophyta</taxon>
        <taxon>Embryophyta</taxon>
        <taxon>Tracheophyta</taxon>
        <taxon>Spermatophyta</taxon>
        <taxon>Magnoliopsida</taxon>
        <taxon>eudicotyledons</taxon>
        <taxon>Gunneridae</taxon>
        <taxon>Pentapetalae</taxon>
        <taxon>asterids</taxon>
        <taxon>campanulids</taxon>
        <taxon>Asterales</taxon>
        <taxon>Asteraceae</taxon>
        <taxon>Asteroideae</taxon>
        <taxon>Anthemideae</taxon>
        <taxon>Anthemidinae</taxon>
        <taxon>Tanacetum</taxon>
    </lineage>
</organism>
<evidence type="ECO:0000259" key="3">
    <source>
        <dbReference type="Pfam" id="PF22936"/>
    </source>
</evidence>
<evidence type="ECO:0000256" key="1">
    <source>
        <dbReference type="SAM" id="MobiDB-lite"/>
    </source>
</evidence>
<accession>A0A6L2LMA1</accession>
<name>A0A6L2LMA1_TANCI</name>
<dbReference type="InterPro" id="IPR054722">
    <property type="entry name" value="PolX-like_BBD"/>
</dbReference>
<evidence type="ECO:0000259" key="2">
    <source>
        <dbReference type="Pfam" id="PF07727"/>
    </source>
</evidence>
<evidence type="ECO:0000259" key="4">
    <source>
        <dbReference type="Pfam" id="PF25597"/>
    </source>
</evidence>
<proteinExistence type="predicted"/>
<feature type="domain" description="Retrovirus-related Pol polyprotein from transposon TNT 1-94-like beta-barrel" evidence="3">
    <location>
        <begin position="80"/>
        <end position="124"/>
    </location>
</feature>
<dbReference type="InterPro" id="IPR013103">
    <property type="entry name" value="RVT_2"/>
</dbReference>
<dbReference type="Pfam" id="PF07727">
    <property type="entry name" value="RVT_2"/>
    <property type="match status" value="2"/>
</dbReference>
<evidence type="ECO:0000313" key="5">
    <source>
        <dbReference type="EMBL" id="GEU61374.1"/>
    </source>
</evidence>
<feature type="domain" description="Retroviral polymerase SH3-like" evidence="4">
    <location>
        <begin position="206"/>
        <end position="251"/>
    </location>
</feature>
<comment type="caution">
    <text evidence="5">The sequence shown here is derived from an EMBL/GenBank/DDBJ whole genome shotgun (WGS) entry which is preliminary data.</text>
</comment>
<gene>
    <name evidence="5" type="ORF">Tci_033352</name>
</gene>
<reference evidence="5" key="1">
    <citation type="journal article" date="2019" name="Sci. Rep.">
        <title>Draft genome of Tanacetum cinerariifolium, the natural source of mosquito coil.</title>
        <authorList>
            <person name="Yamashiro T."/>
            <person name="Shiraishi A."/>
            <person name="Satake H."/>
            <person name="Nakayama K."/>
        </authorList>
    </citation>
    <scope>NUCLEOTIDE SEQUENCE</scope>
</reference>
<feature type="domain" description="Reverse transcriptase Ty1/copia-type" evidence="2">
    <location>
        <begin position="476"/>
        <end position="548"/>
    </location>
</feature>
<dbReference type="InterPro" id="IPR057670">
    <property type="entry name" value="SH3_retrovirus"/>
</dbReference>
<dbReference type="Pfam" id="PF22936">
    <property type="entry name" value="Pol_BBD"/>
    <property type="match status" value="1"/>
</dbReference>
<feature type="compositionally biased region" description="Basic and acidic residues" evidence="1">
    <location>
        <begin position="348"/>
        <end position="358"/>
    </location>
</feature>
<dbReference type="AlphaFoldDB" id="A0A6L2LMA1"/>
<dbReference type="EMBL" id="BKCJ010004493">
    <property type="protein sequence ID" value="GEU61374.1"/>
    <property type="molecule type" value="Genomic_DNA"/>
</dbReference>
<protein>
    <submittedName>
        <fullName evidence="5">Ribonuclease H-like domain-containing protein</fullName>
    </submittedName>
</protein>
<feature type="region of interest" description="Disordered" evidence="1">
    <location>
        <begin position="318"/>
        <end position="363"/>
    </location>
</feature>
<dbReference type="Pfam" id="PF25597">
    <property type="entry name" value="SH3_retrovirus"/>
    <property type="match status" value="1"/>
</dbReference>
<sequence length="649" mass="72485">MAPRAVLMKTGLRTLNTARPVNTAHPKITVYSARPMPKVVNTVKLNSAVVNAVRANQFNAVKASACWGNPRLELQEKGVINSGCSRHMTGNMSYLSEYEEINGGYVAFGGDPKGGKINGKGKISTVNVLLSSDFKLLDESQVLLRVTRKNNMYSVDLKNVAPSGGLTCLFANATLDESDLCHGRLGHINFKTMNKSIRGNLVRDPLGKFDGNADEGFFVEYSVNSNAFKVFNSRTRIVEKTLHITFLENKPNVAGSEPTWLFDIDTLTKSMNYKPVVAENQSNSSVGKAIMETVPDKDYILLPLWTQDLLFSSSFKDSPGAGCKPSGEEEKKDAGGLENIDSEVPSTEEPRINQEKDANVNSSNNINDVSLTINVADIEDNAVDENIVYGCADDPNMPNLEEVIYSDDDEEVGVEADMTNLDTNIPVSPIPTTRIHKDQLVEQIIEDIHSTPQTIRIKKNVSSLASLDIGGFTKWIEAIRLFLAYASFKDFVVYQMDVKSAFLYDKIEEEVYVYQPSGFEDPEFHDRVYKVEKALYGLHQAPRAWKDMCIEFEKTMHKKFQMSSMGELTFFLGLQVTQKDDGIFISQDKYVDKTLKKFGFLTVKTASTPIETSKPLLKDENAEDVDVHLYRSMISSLMYLTSSKYYDMR</sequence>
<feature type="compositionally biased region" description="Basic and acidic residues" evidence="1">
    <location>
        <begin position="326"/>
        <end position="335"/>
    </location>
</feature>